<reference evidence="3" key="1">
    <citation type="submission" date="2016-07" db="EMBL/GenBank/DDBJ databases">
        <authorList>
            <person name="Florea S."/>
            <person name="Webb J.S."/>
            <person name="Jaromczyk J."/>
            <person name="Schardl C.L."/>
        </authorList>
    </citation>
    <scope>NUCLEOTIDE SEQUENCE [LARGE SCALE GENOMIC DNA]</scope>
    <source>
        <strain evidence="3">Z6</strain>
    </source>
</reference>
<keyword evidence="1" id="KW-0472">Membrane</keyword>
<name>A0A1C0A8I8_9FIRM</name>
<feature type="transmembrane region" description="Helical" evidence="1">
    <location>
        <begin position="61"/>
        <end position="81"/>
    </location>
</feature>
<dbReference type="GO" id="GO:0005886">
    <property type="term" value="C:plasma membrane"/>
    <property type="evidence" value="ECO:0007669"/>
    <property type="project" value="TreeGrafter"/>
</dbReference>
<feature type="transmembrane region" description="Helical" evidence="1">
    <location>
        <begin position="259"/>
        <end position="281"/>
    </location>
</feature>
<feature type="transmembrane region" description="Helical" evidence="1">
    <location>
        <begin position="425"/>
        <end position="443"/>
    </location>
</feature>
<keyword evidence="1" id="KW-1133">Transmembrane helix</keyword>
<protein>
    <submittedName>
        <fullName evidence="2">Gluconate transporter</fullName>
    </submittedName>
</protein>
<dbReference type="PANTHER" id="PTHR30354:SF11">
    <property type="entry name" value="PERMEASE"/>
    <property type="match status" value="1"/>
</dbReference>
<keyword evidence="1" id="KW-0812">Transmembrane</keyword>
<feature type="transmembrane region" description="Helical" evidence="1">
    <location>
        <begin position="6"/>
        <end position="23"/>
    </location>
</feature>
<dbReference type="PIRSF" id="PIRSF002746">
    <property type="entry name" value="Gluconate_transporter"/>
    <property type="match status" value="1"/>
</dbReference>
<dbReference type="Pfam" id="PF02447">
    <property type="entry name" value="GntP_permease"/>
    <property type="match status" value="1"/>
</dbReference>
<gene>
    <name evidence="2" type="ORF">U472_11390</name>
</gene>
<dbReference type="PANTHER" id="PTHR30354">
    <property type="entry name" value="GNT FAMILY GLUCONATE TRANSPORTER"/>
    <property type="match status" value="1"/>
</dbReference>
<feature type="transmembrane region" description="Helical" evidence="1">
    <location>
        <begin position="141"/>
        <end position="160"/>
    </location>
</feature>
<feature type="transmembrane region" description="Helical" evidence="1">
    <location>
        <begin position="354"/>
        <end position="371"/>
    </location>
</feature>
<dbReference type="InterPro" id="IPR003474">
    <property type="entry name" value="Glcn_transporter"/>
</dbReference>
<dbReference type="AlphaFoldDB" id="A0A1C0A8I8"/>
<keyword evidence="3" id="KW-1185">Reference proteome</keyword>
<dbReference type="Proteomes" id="UP000093514">
    <property type="component" value="Unassembled WGS sequence"/>
</dbReference>
<organism evidence="2 3">
    <name type="scientific">Orenia metallireducens</name>
    <dbReference type="NCBI Taxonomy" id="1413210"/>
    <lineage>
        <taxon>Bacteria</taxon>
        <taxon>Bacillati</taxon>
        <taxon>Bacillota</taxon>
        <taxon>Clostridia</taxon>
        <taxon>Halanaerobiales</taxon>
        <taxon>Halobacteroidaceae</taxon>
        <taxon>Orenia</taxon>
    </lineage>
</organism>
<accession>A0A1C0A8I8</accession>
<sequence>MVQGPLLIVILLAAIAFIVLMTAKVRMHAFLVLLLAAFGVGILSGMNPLDVIKTVTGGFGGILSYIGIVIIAGTIIGTLLEKSRGTLTMANTVLDFIGEAKSALAMSITGAIVSIPVFCDSGFVILSSLNKSLAKKSKTSMATMAVALSSGLYATHTLIPPTPGPIAAAGTLGADLGMVIILGLVVSIPTIGAGYLWATKFAGNYYIESDIEIEVEEENVELPSRFDAFAPIVIPIILITLKSIVDFPAHILGTGNLKLFFDFFGDPTVALLIGVFLGFRLMPELNGEYFNGWVGEGIKNAASIIMITGAGGAFGAVLKATPIGSYLGTTLAHYNLGIFLPFVIAAALKTAQGSSTVALVTTASLLSPLLPELGLDAGMAQSLVVMAIGAGAMTISHANDSYFWVVSQFSNMDTSTAYKTHSMGTLIQGITAIITVYILSLIFI</sequence>
<evidence type="ECO:0000256" key="1">
    <source>
        <dbReference type="SAM" id="Phobius"/>
    </source>
</evidence>
<feature type="transmembrane region" description="Helical" evidence="1">
    <location>
        <begin position="30"/>
        <end position="49"/>
    </location>
</feature>
<proteinExistence type="predicted"/>
<dbReference type="RefSeq" id="WP_068718558.1">
    <property type="nucleotide sequence ID" value="NZ_LWDV01000009.1"/>
</dbReference>
<dbReference type="GO" id="GO:0015128">
    <property type="term" value="F:gluconate transmembrane transporter activity"/>
    <property type="evidence" value="ECO:0007669"/>
    <property type="project" value="InterPro"/>
</dbReference>
<feature type="transmembrane region" description="Helical" evidence="1">
    <location>
        <begin position="330"/>
        <end position="348"/>
    </location>
</feature>
<feature type="transmembrane region" description="Helical" evidence="1">
    <location>
        <begin position="383"/>
        <end position="405"/>
    </location>
</feature>
<feature type="transmembrane region" description="Helical" evidence="1">
    <location>
        <begin position="102"/>
        <end position="129"/>
    </location>
</feature>
<evidence type="ECO:0000313" key="3">
    <source>
        <dbReference type="Proteomes" id="UP000093514"/>
    </source>
</evidence>
<comment type="caution">
    <text evidence="2">The sequence shown here is derived from an EMBL/GenBank/DDBJ whole genome shotgun (WGS) entry which is preliminary data.</text>
</comment>
<feature type="transmembrane region" description="Helical" evidence="1">
    <location>
        <begin position="172"/>
        <end position="198"/>
    </location>
</feature>
<reference evidence="2 3" key="2">
    <citation type="submission" date="2016-08" db="EMBL/GenBank/DDBJ databases">
        <title>Orenia metallireducens sp. nov. strain Z6, a Novel Metal-reducing Firmicute from the Deep Subsurface.</title>
        <authorList>
            <person name="Maxim B.I."/>
            <person name="Kenneth K."/>
            <person name="Flynn T.M."/>
            <person name="Oloughlin E.J."/>
            <person name="Locke R.A."/>
            <person name="Weber J.R."/>
            <person name="Egan S.M."/>
            <person name="Mackie R.I."/>
            <person name="Cann I.K."/>
        </authorList>
    </citation>
    <scope>NUCLEOTIDE SEQUENCE [LARGE SCALE GENOMIC DNA]</scope>
    <source>
        <strain evidence="2 3">Z6</strain>
    </source>
</reference>
<dbReference type="OrthoDB" id="9787129at2"/>
<evidence type="ECO:0000313" key="2">
    <source>
        <dbReference type="EMBL" id="OCL26583.1"/>
    </source>
</evidence>
<dbReference type="EMBL" id="LWDV01000009">
    <property type="protein sequence ID" value="OCL26583.1"/>
    <property type="molecule type" value="Genomic_DNA"/>
</dbReference>
<feature type="transmembrane region" description="Helical" evidence="1">
    <location>
        <begin position="301"/>
        <end position="318"/>
    </location>
</feature>